<feature type="transmembrane region" description="Helical" evidence="1">
    <location>
        <begin position="145"/>
        <end position="164"/>
    </location>
</feature>
<dbReference type="AlphaFoldDB" id="A0A8H3ZHH8"/>
<feature type="transmembrane region" description="Helical" evidence="1">
    <location>
        <begin position="44"/>
        <end position="65"/>
    </location>
</feature>
<gene>
    <name evidence="2" type="ORF">GQ607_013371</name>
</gene>
<keyword evidence="1" id="KW-0812">Transmembrane</keyword>
<dbReference type="Pfam" id="PF11374">
    <property type="entry name" value="DUF3176"/>
    <property type="match status" value="1"/>
</dbReference>
<dbReference type="PANTHER" id="PTHR35394:SF5">
    <property type="entry name" value="DUF3176 DOMAIN-CONTAINING PROTEIN"/>
    <property type="match status" value="1"/>
</dbReference>
<feature type="transmembrane region" description="Helical" evidence="1">
    <location>
        <begin position="85"/>
        <end position="105"/>
    </location>
</feature>
<dbReference type="InterPro" id="IPR021514">
    <property type="entry name" value="DUF3176"/>
</dbReference>
<keyword evidence="1" id="KW-0472">Membrane</keyword>
<dbReference type="PANTHER" id="PTHR35394">
    <property type="entry name" value="DUF3176 DOMAIN-CONTAINING PROTEIN"/>
    <property type="match status" value="1"/>
</dbReference>
<dbReference type="OrthoDB" id="5376804at2759"/>
<sequence>MSQRNWAEKPSGYEPARVYDVEDEPPRPDTIVYKRYSLFSCIEWVLEIVTSIGSLVILAAVAVIFGEVNDQPLSNWTFPVSLSAVISILTTACSAAIMHGVSTFISQLKWLHFKNGPQKLEHLEKFDEASRGPLGSLKFLVSMKWNLAAIGALVTIFRLGLSPLTQQVVKIEERFIPHPDNNVTFGYTHTYNRVLDYPDLHTCGIPQDPKMQAAILQGLYDINTPATFTCPVACEWKGSYVSLGFTAECKNVTQKTLESKTCQTSLYNEYCNMTTPGNIRLYAQKVFTSLGTRFYMNASLAVDFPEISRFGIYQATPDVNFNQSNVNITECSLSLAAYKYTGASNRESSRVPLWKSSALAVLACEHEKKSELLRTTAKDIKKIEKTAKNALVKLE</sequence>
<name>A0A8H3ZHH8_9PEZI</name>
<dbReference type="Proteomes" id="UP000434172">
    <property type="component" value="Unassembled WGS sequence"/>
</dbReference>
<evidence type="ECO:0000256" key="1">
    <source>
        <dbReference type="SAM" id="Phobius"/>
    </source>
</evidence>
<keyword evidence="3" id="KW-1185">Reference proteome</keyword>
<dbReference type="EMBL" id="WOWK01000096">
    <property type="protein sequence ID" value="KAF0319403.1"/>
    <property type="molecule type" value="Genomic_DNA"/>
</dbReference>
<accession>A0A8H3ZHH8</accession>
<reference evidence="2 3" key="1">
    <citation type="submission" date="2019-12" db="EMBL/GenBank/DDBJ databases">
        <title>A genome sequence resource for the geographically widespread anthracnose pathogen Colletotrichum asianum.</title>
        <authorList>
            <person name="Meng Y."/>
        </authorList>
    </citation>
    <scope>NUCLEOTIDE SEQUENCE [LARGE SCALE GENOMIC DNA]</scope>
    <source>
        <strain evidence="2 3">ICMP 18580</strain>
    </source>
</reference>
<organism evidence="2 3">
    <name type="scientific">Colletotrichum asianum</name>
    <dbReference type="NCBI Taxonomy" id="702518"/>
    <lineage>
        <taxon>Eukaryota</taxon>
        <taxon>Fungi</taxon>
        <taxon>Dikarya</taxon>
        <taxon>Ascomycota</taxon>
        <taxon>Pezizomycotina</taxon>
        <taxon>Sordariomycetes</taxon>
        <taxon>Hypocreomycetidae</taxon>
        <taxon>Glomerellales</taxon>
        <taxon>Glomerellaceae</taxon>
        <taxon>Colletotrichum</taxon>
        <taxon>Colletotrichum gloeosporioides species complex</taxon>
    </lineage>
</organism>
<evidence type="ECO:0000313" key="2">
    <source>
        <dbReference type="EMBL" id="KAF0319403.1"/>
    </source>
</evidence>
<protein>
    <submittedName>
        <fullName evidence="2">Uncharacterized protein</fullName>
    </submittedName>
</protein>
<keyword evidence="1" id="KW-1133">Transmembrane helix</keyword>
<comment type="caution">
    <text evidence="2">The sequence shown here is derived from an EMBL/GenBank/DDBJ whole genome shotgun (WGS) entry which is preliminary data.</text>
</comment>
<evidence type="ECO:0000313" key="3">
    <source>
        <dbReference type="Proteomes" id="UP000434172"/>
    </source>
</evidence>
<proteinExistence type="predicted"/>